<sequence length="174" mass="19188">MLFSSTFFRKHLSSEQGFTLLEMLVVIAIVGVLAAAVLASLNQARGNARFSKARADVKELRNAIGFLENDSYQWPSHITVNDIQSGTSGNEIWDLSLPIAGIVQTDGLFYKWQGPYMKALPKDPWGNKYFFDPDYDIDPGAGETWAAVVGSFGPNGVGQHIYDSDNIYEVFGSQ</sequence>
<evidence type="ECO:0000256" key="6">
    <source>
        <dbReference type="SAM" id="Phobius"/>
    </source>
</evidence>
<dbReference type="InterPro" id="IPR012902">
    <property type="entry name" value="N_methyl_site"/>
</dbReference>
<dbReference type="PANTHER" id="PTHR30093">
    <property type="entry name" value="GENERAL SECRETION PATHWAY PROTEIN G"/>
    <property type="match status" value="1"/>
</dbReference>
<dbReference type="Pfam" id="PF07963">
    <property type="entry name" value="N_methyl"/>
    <property type="match status" value="1"/>
</dbReference>
<evidence type="ECO:0000256" key="4">
    <source>
        <dbReference type="ARBA" id="ARBA00022989"/>
    </source>
</evidence>
<feature type="transmembrane region" description="Helical" evidence="6">
    <location>
        <begin position="20"/>
        <end position="41"/>
    </location>
</feature>
<dbReference type="InterPro" id="IPR013545">
    <property type="entry name" value="T2SS_protein-GspG_C"/>
</dbReference>
<comment type="caution">
    <text evidence="8">The sequence shown here is derived from an EMBL/GenBank/DDBJ whole genome shotgun (WGS) entry which is preliminary data.</text>
</comment>
<feature type="domain" description="Type II secretion system protein GspG C-terminal" evidence="7">
    <location>
        <begin position="110"/>
        <end position="132"/>
    </location>
</feature>
<dbReference type="InterPro" id="IPR045584">
    <property type="entry name" value="Pilin-like"/>
</dbReference>
<evidence type="ECO:0000256" key="1">
    <source>
        <dbReference type="ARBA" id="ARBA00004167"/>
    </source>
</evidence>
<dbReference type="GO" id="GO:0015627">
    <property type="term" value="C:type II protein secretion system complex"/>
    <property type="evidence" value="ECO:0007669"/>
    <property type="project" value="InterPro"/>
</dbReference>
<keyword evidence="5 6" id="KW-0472">Membrane</keyword>
<dbReference type="AlphaFoldDB" id="A0A1G2KZ02"/>
<dbReference type="PANTHER" id="PTHR30093:SF44">
    <property type="entry name" value="TYPE II SECRETION SYSTEM CORE PROTEIN G"/>
    <property type="match status" value="1"/>
</dbReference>
<organism evidence="8 9">
    <name type="scientific">Candidatus Sungbacteria bacterium RIFCSPHIGHO2_02_FULL_51_29</name>
    <dbReference type="NCBI Taxonomy" id="1802273"/>
    <lineage>
        <taxon>Bacteria</taxon>
        <taxon>Candidatus Sungiibacteriota</taxon>
    </lineage>
</organism>
<proteinExistence type="predicted"/>
<dbReference type="SUPFAM" id="SSF54523">
    <property type="entry name" value="Pili subunits"/>
    <property type="match status" value="1"/>
</dbReference>
<comment type="subcellular location">
    <subcellularLocation>
        <location evidence="1">Membrane</location>
        <topology evidence="1">Single-pass membrane protein</topology>
    </subcellularLocation>
</comment>
<evidence type="ECO:0000256" key="2">
    <source>
        <dbReference type="ARBA" id="ARBA00022481"/>
    </source>
</evidence>
<keyword evidence="4 6" id="KW-1133">Transmembrane helix</keyword>
<gene>
    <name evidence="8" type="ORF">A3C16_03400</name>
</gene>
<dbReference type="Proteomes" id="UP000177811">
    <property type="component" value="Unassembled WGS sequence"/>
</dbReference>
<name>A0A1G2KZ02_9BACT</name>
<evidence type="ECO:0000256" key="3">
    <source>
        <dbReference type="ARBA" id="ARBA00022692"/>
    </source>
</evidence>
<keyword evidence="2" id="KW-0488">Methylation</keyword>
<dbReference type="Gene3D" id="3.30.700.10">
    <property type="entry name" value="Glycoprotein, Type 4 Pilin"/>
    <property type="match status" value="1"/>
</dbReference>
<dbReference type="InterPro" id="IPR000983">
    <property type="entry name" value="Bac_GSPG_pilin"/>
</dbReference>
<accession>A0A1G2KZ02</accession>
<reference evidence="8 9" key="1">
    <citation type="journal article" date="2016" name="Nat. Commun.">
        <title>Thousands of microbial genomes shed light on interconnected biogeochemical processes in an aquifer system.</title>
        <authorList>
            <person name="Anantharaman K."/>
            <person name="Brown C.T."/>
            <person name="Hug L.A."/>
            <person name="Sharon I."/>
            <person name="Castelle C.J."/>
            <person name="Probst A.J."/>
            <person name="Thomas B.C."/>
            <person name="Singh A."/>
            <person name="Wilkins M.J."/>
            <person name="Karaoz U."/>
            <person name="Brodie E.L."/>
            <person name="Williams K.H."/>
            <person name="Hubbard S.S."/>
            <person name="Banfield J.F."/>
        </authorList>
    </citation>
    <scope>NUCLEOTIDE SEQUENCE [LARGE SCALE GENOMIC DNA]</scope>
</reference>
<dbReference type="NCBIfam" id="TIGR02532">
    <property type="entry name" value="IV_pilin_GFxxxE"/>
    <property type="match status" value="1"/>
</dbReference>
<dbReference type="Pfam" id="PF08334">
    <property type="entry name" value="T2SSG"/>
    <property type="match status" value="1"/>
</dbReference>
<protein>
    <recommendedName>
        <fullName evidence="7">Type II secretion system protein GspG C-terminal domain-containing protein</fullName>
    </recommendedName>
</protein>
<evidence type="ECO:0000313" key="9">
    <source>
        <dbReference type="Proteomes" id="UP000177811"/>
    </source>
</evidence>
<dbReference type="EMBL" id="MHQL01000010">
    <property type="protein sequence ID" value="OHA03659.1"/>
    <property type="molecule type" value="Genomic_DNA"/>
</dbReference>
<evidence type="ECO:0000256" key="5">
    <source>
        <dbReference type="ARBA" id="ARBA00023136"/>
    </source>
</evidence>
<dbReference type="PROSITE" id="PS00409">
    <property type="entry name" value="PROKAR_NTER_METHYL"/>
    <property type="match status" value="1"/>
</dbReference>
<keyword evidence="3 6" id="KW-0812">Transmembrane</keyword>
<dbReference type="PRINTS" id="PR00813">
    <property type="entry name" value="BCTERIALGSPG"/>
</dbReference>
<dbReference type="GO" id="GO:0015628">
    <property type="term" value="P:protein secretion by the type II secretion system"/>
    <property type="evidence" value="ECO:0007669"/>
    <property type="project" value="InterPro"/>
</dbReference>
<evidence type="ECO:0000259" key="7">
    <source>
        <dbReference type="Pfam" id="PF08334"/>
    </source>
</evidence>
<dbReference type="GO" id="GO:0016020">
    <property type="term" value="C:membrane"/>
    <property type="evidence" value="ECO:0007669"/>
    <property type="project" value="UniProtKB-SubCell"/>
</dbReference>
<evidence type="ECO:0000313" key="8">
    <source>
        <dbReference type="EMBL" id="OHA03659.1"/>
    </source>
</evidence>